<evidence type="ECO:0008006" key="4">
    <source>
        <dbReference type="Google" id="ProtNLM"/>
    </source>
</evidence>
<organism evidence="2 3">
    <name type="scientific">Chromobacterium haemolyticum</name>
    <dbReference type="NCBI Taxonomy" id="394935"/>
    <lineage>
        <taxon>Bacteria</taxon>
        <taxon>Pseudomonadati</taxon>
        <taxon>Pseudomonadota</taxon>
        <taxon>Betaproteobacteria</taxon>
        <taxon>Neisseriales</taxon>
        <taxon>Chromobacteriaceae</taxon>
        <taxon>Chromobacterium</taxon>
    </lineage>
</organism>
<dbReference type="RefSeq" id="WP_043641613.1">
    <property type="nucleotide sequence ID" value="NZ_CP109905.1"/>
</dbReference>
<comment type="caution">
    <text evidence="2">The sequence shown here is derived from an EMBL/GenBank/DDBJ whole genome shotgun (WGS) entry which is preliminary data.</text>
</comment>
<dbReference type="EMBL" id="MUKV01000023">
    <property type="protein sequence ID" value="OQS36205.1"/>
    <property type="molecule type" value="Genomic_DNA"/>
</dbReference>
<sequence>MQTDDVLAFLDQHPDFLAHHAERLGLKPGGAPQDRVVVSLAERQMLDLKDRNRQLESRLQQLIRHSEANDRIIASAHQLGLTLQACRSLQDVLNALPACFAEHFKLKRVALRLWHPAAESAGPAYDARSEVAALARNLSAPYCGPYVNDDVLAWFPAAPVLQSFAQLALRDGQGQAFGLLALASDDPQRFTFDMHTHYLAQIGEQVSAALTRVLEVQ</sequence>
<dbReference type="Pfam" id="PF04340">
    <property type="entry name" value="DUF484"/>
    <property type="match status" value="1"/>
</dbReference>
<dbReference type="PANTHER" id="PTHR38765:SF1">
    <property type="entry name" value="DUF484 DOMAIN-CONTAINING PROTEIN"/>
    <property type="match status" value="1"/>
</dbReference>
<dbReference type="PANTHER" id="PTHR38765">
    <property type="entry name" value="DUF484 DOMAIN-CONTAINING PROTEIN"/>
    <property type="match status" value="1"/>
</dbReference>
<dbReference type="AlphaFoldDB" id="A0A1W0CMZ5"/>
<name>A0A1W0CMZ5_9NEIS</name>
<dbReference type="Gene3D" id="3.30.450.40">
    <property type="match status" value="1"/>
</dbReference>
<evidence type="ECO:0000313" key="2">
    <source>
        <dbReference type="EMBL" id="OQS36205.1"/>
    </source>
</evidence>
<evidence type="ECO:0000313" key="3">
    <source>
        <dbReference type="Proteomes" id="UP000192721"/>
    </source>
</evidence>
<keyword evidence="1" id="KW-0175">Coiled coil</keyword>
<dbReference type="SUPFAM" id="SSF55781">
    <property type="entry name" value="GAF domain-like"/>
    <property type="match status" value="1"/>
</dbReference>
<reference evidence="2 3" key="1">
    <citation type="submission" date="2017-02" db="EMBL/GenBank/DDBJ databases">
        <title>Chromobacterium haemolyticum H5244.</title>
        <authorList>
            <person name="Gulvik C.A."/>
        </authorList>
    </citation>
    <scope>NUCLEOTIDE SEQUENCE [LARGE SCALE GENOMIC DNA]</scope>
    <source>
        <strain evidence="2 3">H5244</strain>
    </source>
</reference>
<gene>
    <name evidence="2" type="ORF">B0T45_15980</name>
</gene>
<dbReference type="InterPro" id="IPR029016">
    <property type="entry name" value="GAF-like_dom_sf"/>
</dbReference>
<accession>A0A1W0CMZ5</accession>
<protein>
    <recommendedName>
        <fullName evidence="4">DUF484 domain-containing protein</fullName>
    </recommendedName>
</protein>
<feature type="coiled-coil region" evidence="1">
    <location>
        <begin position="38"/>
        <end position="65"/>
    </location>
</feature>
<dbReference type="Proteomes" id="UP000192721">
    <property type="component" value="Unassembled WGS sequence"/>
</dbReference>
<proteinExistence type="predicted"/>
<dbReference type="InterPro" id="IPR007435">
    <property type="entry name" value="DUF484"/>
</dbReference>
<evidence type="ECO:0000256" key="1">
    <source>
        <dbReference type="SAM" id="Coils"/>
    </source>
</evidence>